<name>A0ABS7U3E2_9BACT</name>
<accession>A0ABS7U3E2</accession>
<evidence type="ECO:0000313" key="1">
    <source>
        <dbReference type="EMBL" id="MBZ5715062.1"/>
    </source>
</evidence>
<gene>
    <name evidence="1" type="ORF">K7C98_38005</name>
</gene>
<evidence type="ECO:0000313" key="2">
    <source>
        <dbReference type="Proteomes" id="UP001139031"/>
    </source>
</evidence>
<dbReference type="Pfam" id="PF21893">
    <property type="entry name" value="DUF6918"/>
    <property type="match status" value="1"/>
</dbReference>
<dbReference type="EMBL" id="JAIRAU010000056">
    <property type="protein sequence ID" value="MBZ5715062.1"/>
    <property type="molecule type" value="Genomic_DNA"/>
</dbReference>
<organism evidence="1 2">
    <name type="scientific">Nannocystis pusilla</name>
    <dbReference type="NCBI Taxonomy" id="889268"/>
    <lineage>
        <taxon>Bacteria</taxon>
        <taxon>Pseudomonadati</taxon>
        <taxon>Myxococcota</taxon>
        <taxon>Polyangia</taxon>
        <taxon>Nannocystales</taxon>
        <taxon>Nannocystaceae</taxon>
        <taxon>Nannocystis</taxon>
    </lineage>
</organism>
<dbReference type="Proteomes" id="UP001139031">
    <property type="component" value="Unassembled WGS sequence"/>
</dbReference>
<comment type="caution">
    <text evidence="1">The sequence shown here is derived from an EMBL/GenBank/DDBJ whole genome shotgun (WGS) entry which is preliminary data.</text>
</comment>
<reference evidence="1" key="1">
    <citation type="submission" date="2021-08" db="EMBL/GenBank/DDBJ databases">
        <authorList>
            <person name="Stevens D.C."/>
        </authorList>
    </citation>
    <scope>NUCLEOTIDE SEQUENCE</scope>
    <source>
        <strain evidence="1">DSM 53165</strain>
    </source>
</reference>
<dbReference type="InterPro" id="IPR054211">
    <property type="entry name" value="DUF6918"/>
</dbReference>
<sequence>MATLVEIFTAPEVRPQVVRACASLIDAEVKSKTGLSALAIKAGYKLVAAIRPSMVSDVVDRLLPEFAAALEPWHVESRDEVARAGAPLPDVFVARVDGDAARVAQALLTVTDRRAAKASGPLRKTYDRLRDSAETHVRGAVPGLVRTLAPFLA</sequence>
<dbReference type="RefSeq" id="WP_224196791.1">
    <property type="nucleotide sequence ID" value="NZ_JAIRAU010000056.1"/>
</dbReference>
<protein>
    <submittedName>
        <fullName evidence="1">Uncharacterized protein</fullName>
    </submittedName>
</protein>
<proteinExistence type="predicted"/>
<keyword evidence="2" id="KW-1185">Reference proteome</keyword>